<accession>A0A328ATB7</accession>
<dbReference type="CDD" id="cd12797">
    <property type="entry name" value="M23_peptidase"/>
    <property type="match status" value="1"/>
</dbReference>
<feature type="domain" description="M23ase beta-sheet core" evidence="3">
    <location>
        <begin position="60"/>
        <end position="157"/>
    </location>
</feature>
<dbReference type="InterPro" id="IPR050570">
    <property type="entry name" value="Cell_wall_metabolism_enzyme"/>
</dbReference>
<keyword evidence="5" id="KW-1185">Reference proteome</keyword>
<name>A0A328ATB7_9CAUL</name>
<feature type="region of interest" description="Disordered" evidence="2">
    <location>
        <begin position="233"/>
        <end position="270"/>
    </location>
</feature>
<evidence type="ECO:0000256" key="1">
    <source>
        <dbReference type="SAM" id="Coils"/>
    </source>
</evidence>
<dbReference type="GO" id="GO:0004222">
    <property type="term" value="F:metalloendopeptidase activity"/>
    <property type="evidence" value="ECO:0007669"/>
    <property type="project" value="TreeGrafter"/>
</dbReference>
<protein>
    <submittedName>
        <fullName evidence="4">M23 family peptidase</fullName>
    </submittedName>
</protein>
<dbReference type="InterPro" id="IPR016047">
    <property type="entry name" value="M23ase_b-sheet_dom"/>
</dbReference>
<comment type="caution">
    <text evidence="4">The sequence shown here is derived from an EMBL/GenBank/DDBJ whole genome shotgun (WGS) entry which is preliminary data.</text>
</comment>
<keyword evidence="1" id="KW-0175">Coiled coil</keyword>
<proteinExistence type="predicted"/>
<evidence type="ECO:0000259" key="3">
    <source>
        <dbReference type="Pfam" id="PF01551"/>
    </source>
</evidence>
<dbReference type="SUPFAM" id="SSF51261">
    <property type="entry name" value="Duplicated hybrid motif"/>
    <property type="match status" value="1"/>
</dbReference>
<organism evidence="4 5">
    <name type="scientific">Phenylobacterium deserti</name>
    <dbReference type="NCBI Taxonomy" id="1914756"/>
    <lineage>
        <taxon>Bacteria</taxon>
        <taxon>Pseudomonadati</taxon>
        <taxon>Pseudomonadota</taxon>
        <taxon>Alphaproteobacteria</taxon>
        <taxon>Caulobacterales</taxon>
        <taxon>Caulobacteraceae</taxon>
        <taxon>Phenylobacterium</taxon>
    </lineage>
</organism>
<evidence type="ECO:0000313" key="5">
    <source>
        <dbReference type="Proteomes" id="UP000249725"/>
    </source>
</evidence>
<dbReference type="InterPro" id="IPR011055">
    <property type="entry name" value="Dup_hybrid_motif"/>
</dbReference>
<dbReference type="Gene3D" id="2.70.70.10">
    <property type="entry name" value="Glucose Permease (Domain IIA)"/>
    <property type="match status" value="1"/>
</dbReference>
<sequence length="270" mass="28529">MPDIEAPPPAASFQRFLPAQAPAQPAAPAALIAFSDPLPGYEVGSPFGLRQLPWEEAGRLHAGVDIQAPAGEPIRAAADGVVTRIGQEGGYGRFVEITHAEGLTTLYGHMGAFLPDLKTGDAVKAGQPVGKIGSTGTSTGAHLHFEVRDRKDRPLNPELFLGRSFAAAEDLPLREALRVPRRVRVAYVSMIPKSKQELMEAKRQAELEEKLAKAEALKTAKLARAGKLTPISQTTVDIPGAEAPATAADAAKDAGSVEPADGRVHSQLNF</sequence>
<gene>
    <name evidence="4" type="ORF">DJ018_03140</name>
</gene>
<dbReference type="Proteomes" id="UP000249725">
    <property type="component" value="Unassembled WGS sequence"/>
</dbReference>
<dbReference type="EMBL" id="QFYR01000001">
    <property type="protein sequence ID" value="RAK58200.1"/>
    <property type="molecule type" value="Genomic_DNA"/>
</dbReference>
<evidence type="ECO:0000313" key="4">
    <source>
        <dbReference type="EMBL" id="RAK58200.1"/>
    </source>
</evidence>
<dbReference type="PANTHER" id="PTHR21666">
    <property type="entry name" value="PEPTIDASE-RELATED"/>
    <property type="match status" value="1"/>
</dbReference>
<evidence type="ECO:0000256" key="2">
    <source>
        <dbReference type="SAM" id="MobiDB-lite"/>
    </source>
</evidence>
<dbReference type="Pfam" id="PF01551">
    <property type="entry name" value="Peptidase_M23"/>
    <property type="match status" value="1"/>
</dbReference>
<dbReference type="AlphaFoldDB" id="A0A328ATB7"/>
<reference evidence="5" key="1">
    <citation type="submission" date="2018-05" db="EMBL/GenBank/DDBJ databases">
        <authorList>
            <person name="Li X."/>
        </authorList>
    </citation>
    <scope>NUCLEOTIDE SEQUENCE [LARGE SCALE GENOMIC DNA]</scope>
    <source>
        <strain evidence="5">YIM 73061</strain>
    </source>
</reference>
<dbReference type="PANTHER" id="PTHR21666:SF270">
    <property type="entry name" value="MUREIN HYDROLASE ACTIVATOR ENVC"/>
    <property type="match status" value="1"/>
</dbReference>
<feature type="coiled-coil region" evidence="1">
    <location>
        <begin position="195"/>
        <end position="224"/>
    </location>
</feature>